<dbReference type="EMBL" id="CCSB01000005">
    <property type="protein sequence ID" value="CDZ79393.1"/>
    <property type="molecule type" value="Genomic_DNA"/>
</dbReference>
<organism evidence="5 6">
    <name type="scientific">Legionella massiliensis</name>
    <dbReference type="NCBI Taxonomy" id="1034943"/>
    <lineage>
        <taxon>Bacteria</taxon>
        <taxon>Pseudomonadati</taxon>
        <taxon>Pseudomonadota</taxon>
        <taxon>Gammaproteobacteria</taxon>
        <taxon>Legionellales</taxon>
        <taxon>Legionellaceae</taxon>
        <taxon>Legionella</taxon>
    </lineage>
</organism>
<evidence type="ECO:0000259" key="4">
    <source>
        <dbReference type="PROSITE" id="PS50043"/>
    </source>
</evidence>
<evidence type="ECO:0000256" key="3">
    <source>
        <dbReference type="ARBA" id="ARBA00023163"/>
    </source>
</evidence>
<keyword evidence="3" id="KW-0804">Transcription</keyword>
<keyword evidence="1" id="KW-0805">Transcription regulation</keyword>
<protein>
    <submittedName>
        <fullName evidence="5">LuxR family transcriptional regulatory, chaperone HchA-associated</fullName>
    </submittedName>
</protein>
<dbReference type="RefSeq" id="WP_044012664.1">
    <property type="nucleotide sequence ID" value="NZ_CCVW01000005.1"/>
</dbReference>
<dbReference type="Gene3D" id="1.10.10.10">
    <property type="entry name" value="Winged helix-like DNA-binding domain superfamily/Winged helix DNA-binding domain"/>
    <property type="match status" value="1"/>
</dbReference>
<dbReference type="SUPFAM" id="SSF46894">
    <property type="entry name" value="C-terminal effector domain of the bipartite response regulators"/>
    <property type="match status" value="1"/>
</dbReference>
<dbReference type="SMART" id="SM00421">
    <property type="entry name" value="HTH_LUXR"/>
    <property type="match status" value="1"/>
</dbReference>
<proteinExistence type="predicted"/>
<dbReference type="InterPro" id="IPR016032">
    <property type="entry name" value="Sig_transdc_resp-reg_C-effctor"/>
</dbReference>
<dbReference type="GO" id="GO:0003677">
    <property type="term" value="F:DNA binding"/>
    <property type="evidence" value="ECO:0007669"/>
    <property type="project" value="UniProtKB-KW"/>
</dbReference>
<keyword evidence="2" id="KW-0238">DNA-binding</keyword>
<accession>A0A078L640</accession>
<dbReference type="PRINTS" id="PR00038">
    <property type="entry name" value="HTHLUXR"/>
</dbReference>
<dbReference type="PANTHER" id="PTHR44688">
    <property type="entry name" value="DNA-BINDING TRANSCRIPTIONAL ACTIVATOR DEVR_DOSR"/>
    <property type="match status" value="1"/>
</dbReference>
<dbReference type="PANTHER" id="PTHR44688:SF16">
    <property type="entry name" value="DNA-BINDING TRANSCRIPTIONAL ACTIVATOR DEVR_DOSR"/>
    <property type="match status" value="1"/>
</dbReference>
<name>A0A078L640_9GAMM</name>
<keyword evidence="6" id="KW-1185">Reference proteome</keyword>
<dbReference type="AlphaFoldDB" id="A0A078L640"/>
<evidence type="ECO:0000313" key="6">
    <source>
        <dbReference type="Proteomes" id="UP000044071"/>
    </source>
</evidence>
<dbReference type="CDD" id="cd06170">
    <property type="entry name" value="LuxR_C_like"/>
    <property type="match status" value="1"/>
</dbReference>
<dbReference type="GO" id="GO:0006355">
    <property type="term" value="P:regulation of DNA-templated transcription"/>
    <property type="evidence" value="ECO:0007669"/>
    <property type="project" value="InterPro"/>
</dbReference>
<reference evidence="5 6" key="1">
    <citation type="submission" date="2014-06" db="EMBL/GenBank/DDBJ databases">
        <authorList>
            <person name="Urmite Genomes Urmite Genomes"/>
        </authorList>
    </citation>
    <scope>NUCLEOTIDE SEQUENCE [LARGE SCALE GENOMIC DNA]</scope>
</reference>
<evidence type="ECO:0000313" key="5">
    <source>
        <dbReference type="EMBL" id="CDZ79393.1"/>
    </source>
</evidence>
<dbReference type="OrthoDB" id="5643270at2"/>
<sequence>MTAMNDISTYRTKVDDVCSSLRTLSIPYFSMVLSFNKGGNIVLSNCDGIIQAYQRQAQLAELNAESLTLRLNAMCAENYGLYPVYHILRKHSECTFSFSVILDKPIANEIDFYYTTLNQFESFCVNFVDEFVDLIIETNPAYRFSFVFTNKALREAVIKQGYENKISLSLREQECILLTAQGKQPKLIARELNISPFTVEQYLKKIRRQLNCETITQAIFECIQRGLIGCDNPFQREKPSVAMI</sequence>
<evidence type="ECO:0000256" key="1">
    <source>
        <dbReference type="ARBA" id="ARBA00023015"/>
    </source>
</evidence>
<dbReference type="Pfam" id="PF00196">
    <property type="entry name" value="GerE"/>
    <property type="match status" value="1"/>
</dbReference>
<dbReference type="PROSITE" id="PS50043">
    <property type="entry name" value="HTH_LUXR_2"/>
    <property type="match status" value="1"/>
</dbReference>
<feature type="domain" description="HTH luxR-type" evidence="4">
    <location>
        <begin position="161"/>
        <end position="226"/>
    </location>
</feature>
<dbReference type="InterPro" id="IPR036388">
    <property type="entry name" value="WH-like_DNA-bd_sf"/>
</dbReference>
<gene>
    <name evidence="5" type="ORF">BN59_03711</name>
</gene>
<dbReference type="InterPro" id="IPR000792">
    <property type="entry name" value="Tscrpt_reg_LuxR_C"/>
</dbReference>
<dbReference type="Proteomes" id="UP000044071">
    <property type="component" value="Unassembled WGS sequence"/>
</dbReference>
<dbReference type="STRING" id="1034943.BN59_03711"/>
<dbReference type="eggNOG" id="COG2771">
    <property type="taxonomic scope" value="Bacteria"/>
</dbReference>
<evidence type="ECO:0000256" key="2">
    <source>
        <dbReference type="ARBA" id="ARBA00023125"/>
    </source>
</evidence>